<dbReference type="GO" id="GO:0005096">
    <property type="term" value="F:GTPase activator activity"/>
    <property type="evidence" value="ECO:0007669"/>
    <property type="project" value="UniProtKB-KW"/>
</dbReference>
<dbReference type="GO" id="GO:0016192">
    <property type="term" value="P:vesicle-mediated transport"/>
    <property type="evidence" value="ECO:0007669"/>
    <property type="project" value="TreeGrafter"/>
</dbReference>
<keyword evidence="4" id="KW-0963">Cytoplasm</keyword>
<dbReference type="GO" id="GO:0007264">
    <property type="term" value="P:small GTPase-mediated signal transduction"/>
    <property type="evidence" value="ECO:0007669"/>
    <property type="project" value="InterPro"/>
</dbReference>
<reference evidence="6" key="1">
    <citation type="journal article" date="2023" name="Insect Mol. Biol.">
        <title>Genome sequencing provides insights into the evolution of gene families encoding plant cell wall-degrading enzymes in longhorned beetles.</title>
        <authorList>
            <person name="Shin N.R."/>
            <person name="Okamura Y."/>
            <person name="Kirsch R."/>
            <person name="Pauchet Y."/>
        </authorList>
    </citation>
    <scope>NUCLEOTIDE SEQUENCE</scope>
    <source>
        <strain evidence="6">RBIC_L_NR</strain>
    </source>
</reference>
<organism evidence="6 7">
    <name type="scientific">Rhamnusium bicolor</name>
    <dbReference type="NCBI Taxonomy" id="1586634"/>
    <lineage>
        <taxon>Eukaryota</taxon>
        <taxon>Metazoa</taxon>
        <taxon>Ecdysozoa</taxon>
        <taxon>Arthropoda</taxon>
        <taxon>Hexapoda</taxon>
        <taxon>Insecta</taxon>
        <taxon>Pterygota</taxon>
        <taxon>Neoptera</taxon>
        <taxon>Endopterygota</taxon>
        <taxon>Coleoptera</taxon>
        <taxon>Polyphaga</taxon>
        <taxon>Cucujiformia</taxon>
        <taxon>Chrysomeloidea</taxon>
        <taxon>Cerambycidae</taxon>
        <taxon>Lepturinae</taxon>
        <taxon>Rhagiini</taxon>
        <taxon>Rhamnusium</taxon>
    </lineage>
</organism>
<dbReference type="PRINTS" id="PR00893">
    <property type="entry name" value="RABESCORT"/>
</dbReference>
<dbReference type="PANTHER" id="PTHR11787">
    <property type="entry name" value="RAB GDP-DISSOCIATION INHIBITOR"/>
    <property type="match status" value="1"/>
</dbReference>
<evidence type="ECO:0000256" key="4">
    <source>
        <dbReference type="ARBA" id="ARBA00022490"/>
    </source>
</evidence>
<keyword evidence="7" id="KW-1185">Reference proteome</keyword>
<gene>
    <name evidence="6" type="ORF">NQ314_006074</name>
</gene>
<dbReference type="Pfam" id="PF22603">
    <property type="entry name" value="RAE1_2_domI_C"/>
    <property type="match status" value="1"/>
</dbReference>
<dbReference type="GO" id="GO:0005968">
    <property type="term" value="C:Rab-protein geranylgeranyltransferase complex"/>
    <property type="evidence" value="ECO:0007669"/>
    <property type="project" value="InterPro"/>
</dbReference>
<name>A0AAV8Z981_9CUCU</name>
<accession>A0AAV8Z981</accession>
<dbReference type="GO" id="GO:0005092">
    <property type="term" value="F:GDP-dissociation inhibitor activity"/>
    <property type="evidence" value="ECO:0007669"/>
    <property type="project" value="InterPro"/>
</dbReference>
<dbReference type="InterPro" id="IPR018203">
    <property type="entry name" value="GDP_dissociation_inhibitor"/>
</dbReference>
<dbReference type="PANTHER" id="PTHR11787:SF4">
    <property type="entry name" value="CHM, RAB ESCORT PROTEIN 1"/>
    <property type="match status" value="1"/>
</dbReference>
<comment type="similarity">
    <text evidence="2">Belongs to the Rab GDI family.</text>
</comment>
<dbReference type="EMBL" id="JANEYF010001642">
    <property type="protein sequence ID" value="KAJ8960384.1"/>
    <property type="molecule type" value="Genomic_DNA"/>
</dbReference>
<feature type="domain" description="RAE1/2" evidence="5">
    <location>
        <begin position="63"/>
        <end position="185"/>
    </location>
</feature>
<proteinExistence type="inferred from homology"/>
<comment type="caution">
    <text evidence="6">The sequence shown here is derived from an EMBL/GenBank/DDBJ whole genome shotgun (WGS) entry which is preliminary data.</text>
</comment>
<dbReference type="InterPro" id="IPR054420">
    <property type="entry name" value="RAE1_2_domI_C"/>
</dbReference>
<dbReference type="Gene3D" id="3.30.519.10">
    <property type="entry name" value="Guanine Nucleotide Dissociation Inhibitor, domain 2"/>
    <property type="match status" value="1"/>
</dbReference>
<dbReference type="InterPro" id="IPR001738">
    <property type="entry name" value="Rab_escort"/>
</dbReference>
<keyword evidence="3" id="KW-0343">GTPase activation</keyword>
<dbReference type="GO" id="GO:0006886">
    <property type="term" value="P:intracellular protein transport"/>
    <property type="evidence" value="ECO:0007669"/>
    <property type="project" value="InterPro"/>
</dbReference>
<evidence type="ECO:0000313" key="7">
    <source>
        <dbReference type="Proteomes" id="UP001162156"/>
    </source>
</evidence>
<dbReference type="SUPFAM" id="SSF54373">
    <property type="entry name" value="FAD-linked reductases, C-terminal domain"/>
    <property type="match status" value="1"/>
</dbReference>
<evidence type="ECO:0000256" key="2">
    <source>
        <dbReference type="ARBA" id="ARBA00005593"/>
    </source>
</evidence>
<evidence type="ECO:0000256" key="1">
    <source>
        <dbReference type="ARBA" id="ARBA00004514"/>
    </source>
</evidence>
<dbReference type="Gene3D" id="3.50.50.60">
    <property type="entry name" value="FAD/NAD(P)-binding domain"/>
    <property type="match status" value="1"/>
</dbReference>
<protein>
    <recommendedName>
        <fullName evidence="5">RAE1/2 domain-containing protein</fullName>
    </recommendedName>
</protein>
<evidence type="ECO:0000256" key="3">
    <source>
        <dbReference type="ARBA" id="ARBA00022468"/>
    </source>
</evidence>
<evidence type="ECO:0000259" key="5">
    <source>
        <dbReference type="Pfam" id="PF22603"/>
    </source>
</evidence>
<dbReference type="GO" id="GO:0005634">
    <property type="term" value="C:nucleus"/>
    <property type="evidence" value="ECO:0007669"/>
    <property type="project" value="TreeGrafter"/>
</dbReference>
<dbReference type="InterPro" id="IPR036188">
    <property type="entry name" value="FAD/NAD-bd_sf"/>
</dbReference>
<evidence type="ECO:0000313" key="6">
    <source>
        <dbReference type="EMBL" id="KAJ8960384.1"/>
    </source>
</evidence>
<dbReference type="Proteomes" id="UP001162156">
    <property type="component" value="Unassembled WGS sequence"/>
</dbReference>
<dbReference type="AlphaFoldDB" id="A0AAV8Z981"/>
<sequence>MTILSAVFGGVFALGQPLNGIVLTEDRFKGLLVGKQRINAEHIVMGIEKSPEKFVSSFTKKFISRAVFITDRSIMDSEKEHLTLLLYPPEDNKYPVTIIELGCLTGTCPKDLYIVHLISSQISDPEEDFKHVVQNLFETSFEKEQMNSSDKPQVLWSCYFSLPDSNISDLRDNVPQNVYLCPGPDMDLDYDHSIKKAKEIFQEIYPDTEFLPRAPDPEEIIIGGDDEDINEEVLRTKDNENEERVVDELVSNIEKQCLEEQKNEVE</sequence>
<dbReference type="GO" id="GO:0005829">
    <property type="term" value="C:cytosol"/>
    <property type="evidence" value="ECO:0007669"/>
    <property type="project" value="UniProtKB-SubCell"/>
</dbReference>
<comment type="subcellular location">
    <subcellularLocation>
        <location evidence="1">Cytoplasm</location>
        <location evidence="1">Cytosol</location>
    </subcellularLocation>
</comment>